<keyword evidence="4" id="KW-0479">Metal-binding</keyword>
<evidence type="ECO:0000313" key="9">
    <source>
        <dbReference type="EMBL" id="SFV76326.1"/>
    </source>
</evidence>
<dbReference type="PIRSF" id="PIRSF000005">
    <property type="entry name" value="Cytochrome_c4"/>
    <property type="match status" value="1"/>
</dbReference>
<feature type="domain" description="Cytochrome c" evidence="8">
    <location>
        <begin position="111"/>
        <end position="213"/>
    </location>
</feature>
<dbReference type="InterPro" id="IPR009056">
    <property type="entry name" value="Cyt_c-like_dom"/>
</dbReference>
<evidence type="ECO:0000256" key="3">
    <source>
        <dbReference type="ARBA" id="ARBA00022617"/>
    </source>
</evidence>
<dbReference type="PANTHER" id="PTHR33751">
    <property type="entry name" value="CBB3-TYPE CYTOCHROME C OXIDASE SUBUNIT FIXP"/>
    <property type="match status" value="1"/>
</dbReference>
<dbReference type="InterPro" id="IPR050597">
    <property type="entry name" value="Cytochrome_c_Oxidase_Subunit"/>
</dbReference>
<comment type="subcellular location">
    <subcellularLocation>
        <location evidence="1">Periplasm</location>
    </subcellularLocation>
</comment>
<gene>
    <name evidence="9" type="ORF">MNB_SUP05-10-203</name>
</gene>
<proteinExistence type="predicted"/>
<dbReference type="Gene3D" id="1.10.760.10">
    <property type="entry name" value="Cytochrome c-like domain"/>
    <property type="match status" value="2"/>
</dbReference>
<protein>
    <submittedName>
        <fullName evidence="9">Cytochrome c4</fullName>
    </submittedName>
</protein>
<keyword evidence="5" id="KW-0574">Periplasm</keyword>
<dbReference type="InterPro" id="IPR024167">
    <property type="entry name" value="Cytochrome_c4-like"/>
</dbReference>
<evidence type="ECO:0000256" key="5">
    <source>
        <dbReference type="ARBA" id="ARBA00022764"/>
    </source>
</evidence>
<dbReference type="GO" id="GO:0009055">
    <property type="term" value="F:electron transfer activity"/>
    <property type="evidence" value="ECO:0007669"/>
    <property type="project" value="InterPro"/>
</dbReference>
<dbReference type="SUPFAM" id="SSF46626">
    <property type="entry name" value="Cytochrome c"/>
    <property type="match status" value="2"/>
</dbReference>
<dbReference type="EMBL" id="FPHQ01000104">
    <property type="protein sequence ID" value="SFV76326.1"/>
    <property type="molecule type" value="Genomic_DNA"/>
</dbReference>
<dbReference type="GO" id="GO:0005506">
    <property type="term" value="F:iron ion binding"/>
    <property type="evidence" value="ECO:0007669"/>
    <property type="project" value="InterPro"/>
</dbReference>
<organism evidence="9">
    <name type="scientific">hydrothermal vent metagenome</name>
    <dbReference type="NCBI Taxonomy" id="652676"/>
    <lineage>
        <taxon>unclassified sequences</taxon>
        <taxon>metagenomes</taxon>
        <taxon>ecological metagenomes</taxon>
    </lineage>
</organism>
<name>A0A1W1D7D0_9ZZZZ</name>
<evidence type="ECO:0000256" key="7">
    <source>
        <dbReference type="ARBA" id="ARBA00023004"/>
    </source>
</evidence>
<dbReference type="PANTHER" id="PTHR33751:SF9">
    <property type="entry name" value="CYTOCHROME C4"/>
    <property type="match status" value="1"/>
</dbReference>
<dbReference type="InterPro" id="IPR036909">
    <property type="entry name" value="Cyt_c-like_dom_sf"/>
</dbReference>
<keyword evidence="7" id="KW-0408">Iron</keyword>
<feature type="domain" description="Cytochrome c" evidence="8">
    <location>
        <begin position="23"/>
        <end position="101"/>
    </location>
</feature>
<sequence>MNKLALAFITVLTLASTHTIAAGDAAKGQAKAATCIGCHGVNGNSVVPSFPKLAGQSEAYLLKQLRDFKSGARTDAMMAGMVAPLTDTDMANLSAYYAAQMVTQGVAKKDANIALGEEIYRGGKKDTGVTACIACHGPQGKGIPSAGFPALSSQHATYVATQLKAFRQDSINAQTGDSQPSRTNDYEGMMINFTKSLTNAEIDAVSEYISGLH</sequence>
<evidence type="ECO:0000256" key="2">
    <source>
        <dbReference type="ARBA" id="ARBA00022448"/>
    </source>
</evidence>
<evidence type="ECO:0000256" key="6">
    <source>
        <dbReference type="ARBA" id="ARBA00022982"/>
    </source>
</evidence>
<keyword evidence="6" id="KW-0249">Electron transport</keyword>
<evidence type="ECO:0000256" key="1">
    <source>
        <dbReference type="ARBA" id="ARBA00004418"/>
    </source>
</evidence>
<reference evidence="9" key="1">
    <citation type="submission" date="2016-10" db="EMBL/GenBank/DDBJ databases">
        <authorList>
            <person name="de Groot N.N."/>
        </authorList>
    </citation>
    <scope>NUCLEOTIDE SEQUENCE</scope>
</reference>
<dbReference type="Pfam" id="PF00034">
    <property type="entry name" value="Cytochrom_C"/>
    <property type="match status" value="2"/>
</dbReference>
<keyword evidence="3" id="KW-0349">Heme</keyword>
<dbReference type="AlphaFoldDB" id="A0A1W1D7D0"/>
<dbReference type="PROSITE" id="PS51007">
    <property type="entry name" value="CYTC"/>
    <property type="match status" value="2"/>
</dbReference>
<dbReference type="GO" id="GO:0020037">
    <property type="term" value="F:heme binding"/>
    <property type="evidence" value="ECO:0007669"/>
    <property type="project" value="InterPro"/>
</dbReference>
<dbReference type="GO" id="GO:0042597">
    <property type="term" value="C:periplasmic space"/>
    <property type="evidence" value="ECO:0007669"/>
    <property type="project" value="UniProtKB-SubCell"/>
</dbReference>
<evidence type="ECO:0000259" key="8">
    <source>
        <dbReference type="PROSITE" id="PS51007"/>
    </source>
</evidence>
<evidence type="ECO:0000256" key="4">
    <source>
        <dbReference type="ARBA" id="ARBA00022723"/>
    </source>
</evidence>
<keyword evidence="2" id="KW-0813">Transport</keyword>
<accession>A0A1W1D7D0</accession>